<comment type="caution">
    <text evidence="2">The sequence shown here is derived from an EMBL/GenBank/DDBJ whole genome shotgun (WGS) entry which is preliminary data.</text>
</comment>
<proteinExistence type="predicted"/>
<dbReference type="Proteomes" id="UP001396334">
    <property type="component" value="Unassembled WGS sequence"/>
</dbReference>
<sequence length="327" mass="37268">MMEMMFFLSLLMVDIRRVWVDDVDQIQFCSGKWQLKRIGLNVGQEQTPFVYNFRFVKRQLQVHFGFWEVNIDGCIGEEEISRKLSLVRNTCRIVEGSNGRTKEAGIGSKSPRRSWADVVQRNLELRPIDYDGMLTTRARELSVMGLLNQVGLSCGSTVELAVKASDDAKYNKGLSILAPTQVILSLDKCIDVRDEPRVVLSKFVEGRNKIKEKGYGSLREILNKGLTEFEIRKRDLASCRVKKDKKLLESSELSGRSLFDSNLANMRDLLKGSKVDIRRVWVDDVDQIQFCSGKWQLKRIGLNVGQEQTPFVYNFRSNPSCALLGGE</sequence>
<protein>
    <submittedName>
        <fullName evidence="2">Uncharacterized protein</fullName>
    </submittedName>
</protein>
<evidence type="ECO:0000256" key="1">
    <source>
        <dbReference type="SAM" id="SignalP"/>
    </source>
</evidence>
<evidence type="ECO:0000313" key="2">
    <source>
        <dbReference type="EMBL" id="KAK8990094.1"/>
    </source>
</evidence>
<name>A0ABR2PP85_9ROSI</name>
<evidence type="ECO:0000313" key="3">
    <source>
        <dbReference type="Proteomes" id="UP001396334"/>
    </source>
</evidence>
<feature type="chain" id="PRO_5046617051" evidence="1">
    <location>
        <begin position="21"/>
        <end position="327"/>
    </location>
</feature>
<gene>
    <name evidence="2" type="ORF">V6N11_008610</name>
</gene>
<feature type="signal peptide" evidence="1">
    <location>
        <begin position="1"/>
        <end position="20"/>
    </location>
</feature>
<organism evidence="2 3">
    <name type="scientific">Hibiscus sabdariffa</name>
    <name type="common">roselle</name>
    <dbReference type="NCBI Taxonomy" id="183260"/>
    <lineage>
        <taxon>Eukaryota</taxon>
        <taxon>Viridiplantae</taxon>
        <taxon>Streptophyta</taxon>
        <taxon>Embryophyta</taxon>
        <taxon>Tracheophyta</taxon>
        <taxon>Spermatophyta</taxon>
        <taxon>Magnoliopsida</taxon>
        <taxon>eudicotyledons</taxon>
        <taxon>Gunneridae</taxon>
        <taxon>Pentapetalae</taxon>
        <taxon>rosids</taxon>
        <taxon>malvids</taxon>
        <taxon>Malvales</taxon>
        <taxon>Malvaceae</taxon>
        <taxon>Malvoideae</taxon>
        <taxon>Hibiscus</taxon>
    </lineage>
</organism>
<reference evidence="2 3" key="1">
    <citation type="journal article" date="2024" name="G3 (Bethesda)">
        <title>Genome assembly of Hibiscus sabdariffa L. provides insights into metabolisms of medicinal natural products.</title>
        <authorList>
            <person name="Kim T."/>
        </authorList>
    </citation>
    <scope>NUCLEOTIDE SEQUENCE [LARGE SCALE GENOMIC DNA]</scope>
    <source>
        <strain evidence="2">TK-2024</strain>
        <tissue evidence="2">Old leaves</tissue>
    </source>
</reference>
<accession>A0ABR2PP85</accession>
<keyword evidence="3" id="KW-1185">Reference proteome</keyword>
<dbReference type="EMBL" id="JBBPBN010000055">
    <property type="protein sequence ID" value="KAK8990094.1"/>
    <property type="molecule type" value="Genomic_DNA"/>
</dbReference>
<keyword evidence="1" id="KW-0732">Signal</keyword>